<evidence type="ECO:0000313" key="3">
    <source>
        <dbReference type="EMBL" id="VAV89501.1"/>
    </source>
</evidence>
<dbReference type="SUPFAM" id="SSF53067">
    <property type="entry name" value="Actin-like ATPase domain"/>
    <property type="match status" value="1"/>
</dbReference>
<evidence type="ECO:0000259" key="2">
    <source>
        <dbReference type="Pfam" id="PF02541"/>
    </source>
</evidence>
<dbReference type="EMBL" id="UOEE01000088">
    <property type="protein sequence ID" value="VAV89501.1"/>
    <property type="molecule type" value="Genomic_DNA"/>
</dbReference>
<dbReference type="InterPro" id="IPR003695">
    <property type="entry name" value="Ppx_GppA_N"/>
</dbReference>
<dbReference type="EC" id="3.6.1.11" evidence="3"/>
<accession>A0A3B0RBT8</accession>
<organism evidence="3">
    <name type="scientific">hydrothermal vent metagenome</name>
    <dbReference type="NCBI Taxonomy" id="652676"/>
    <lineage>
        <taxon>unclassified sequences</taxon>
        <taxon>metagenomes</taxon>
        <taxon>ecological metagenomes</taxon>
    </lineage>
</organism>
<dbReference type="InterPro" id="IPR050273">
    <property type="entry name" value="GppA/Ppx_hydrolase"/>
</dbReference>
<dbReference type="Gene3D" id="3.30.420.150">
    <property type="entry name" value="Exopolyphosphatase. Domain 2"/>
    <property type="match status" value="1"/>
</dbReference>
<name>A0A3B0RBT8_9ZZZZ</name>
<dbReference type="PANTHER" id="PTHR30005">
    <property type="entry name" value="EXOPOLYPHOSPHATASE"/>
    <property type="match status" value="1"/>
</dbReference>
<dbReference type="Pfam" id="PF02541">
    <property type="entry name" value="Ppx-GppA"/>
    <property type="match status" value="1"/>
</dbReference>
<keyword evidence="3" id="KW-0378">Hydrolase</keyword>
<dbReference type="InterPro" id="IPR043129">
    <property type="entry name" value="ATPase_NBD"/>
</dbReference>
<sequence>MADGKGPSLHRRDGKTRWQGSGRTRPASKKLYAALDLGTNNCRLLIATQSADGFTVVDGFSRIIRLGEGLDANGVLSEEAMQRANEALKVCAHKLAKAKVKRIRAVATQACRRASNGAEFVEQVRTNIGLSLKIISTEEEARLAMRGCLDLFDHSCKLALVLDIGGGSTEISWVRLAGNEDRAGGGKTRPPKALLQSWVSLDL</sequence>
<dbReference type="Gene3D" id="3.30.420.40">
    <property type="match status" value="1"/>
</dbReference>
<dbReference type="AlphaFoldDB" id="A0A3B0RBT8"/>
<gene>
    <name evidence="3" type="ORF">MNBD_ALPHA06-225</name>
</gene>
<feature type="non-terminal residue" evidence="3">
    <location>
        <position position="203"/>
    </location>
</feature>
<feature type="region of interest" description="Disordered" evidence="1">
    <location>
        <begin position="1"/>
        <end position="25"/>
    </location>
</feature>
<feature type="domain" description="Ppx/GppA phosphatase N-terminal" evidence="2">
    <location>
        <begin position="46"/>
        <end position="174"/>
    </location>
</feature>
<reference evidence="3" key="1">
    <citation type="submission" date="2018-06" db="EMBL/GenBank/DDBJ databases">
        <authorList>
            <person name="Zhirakovskaya E."/>
        </authorList>
    </citation>
    <scope>NUCLEOTIDE SEQUENCE</scope>
</reference>
<proteinExistence type="predicted"/>
<evidence type="ECO:0000256" key="1">
    <source>
        <dbReference type="SAM" id="MobiDB-lite"/>
    </source>
</evidence>
<dbReference type="GO" id="GO:0004309">
    <property type="term" value="F:exopolyphosphatase activity"/>
    <property type="evidence" value="ECO:0007669"/>
    <property type="project" value="UniProtKB-EC"/>
</dbReference>
<dbReference type="PANTHER" id="PTHR30005:SF0">
    <property type="entry name" value="RETROGRADE REGULATION PROTEIN 2"/>
    <property type="match status" value="1"/>
</dbReference>
<protein>
    <submittedName>
        <fullName evidence="3">Exopolyphosphatase</fullName>
        <ecNumber evidence="3">3.6.1.11</ecNumber>
    </submittedName>
</protein>